<dbReference type="InterPro" id="IPR036188">
    <property type="entry name" value="FAD/NAD-bd_sf"/>
</dbReference>
<dbReference type="EMBL" id="CADCWF010000017">
    <property type="protein sequence ID" value="CAA9537112.1"/>
    <property type="molecule type" value="Genomic_DNA"/>
</dbReference>
<keyword evidence="5 6" id="KW-0350">Heme biosynthesis</keyword>
<comment type="catalytic activity">
    <reaction evidence="6">
        <text>coproporphyrinogen III + 3 O2 = coproporphyrin III + 3 H2O2</text>
        <dbReference type="Rhea" id="RHEA:43436"/>
        <dbReference type="ChEBI" id="CHEBI:15379"/>
        <dbReference type="ChEBI" id="CHEBI:16240"/>
        <dbReference type="ChEBI" id="CHEBI:57309"/>
        <dbReference type="ChEBI" id="CHEBI:131725"/>
        <dbReference type="EC" id="1.3.3.15"/>
    </reaction>
</comment>
<evidence type="ECO:0000259" key="7">
    <source>
        <dbReference type="Pfam" id="PF01593"/>
    </source>
</evidence>
<dbReference type="AlphaFoldDB" id="A0A6J4U068"/>
<evidence type="ECO:0000256" key="1">
    <source>
        <dbReference type="ARBA" id="ARBA00001974"/>
    </source>
</evidence>
<dbReference type="GO" id="GO:0004729">
    <property type="term" value="F:oxygen-dependent protoporphyrinogen oxidase activity"/>
    <property type="evidence" value="ECO:0007669"/>
    <property type="project" value="UniProtKB-UniRule"/>
</dbReference>
<evidence type="ECO:0000256" key="2">
    <source>
        <dbReference type="ARBA" id="ARBA00022630"/>
    </source>
</evidence>
<comment type="similarity">
    <text evidence="6">Belongs to the protoporphyrinogen/coproporphyrinogen oxidase family. Coproporphyrinogen III oxidase subfamily.</text>
</comment>
<comment type="function">
    <text evidence="6">Involved in coproporphyrin-dependent heme b biosynthesis. Catalyzes the oxidation of coproporphyrinogen III to coproporphyrin III.</text>
</comment>
<dbReference type="Pfam" id="PF01593">
    <property type="entry name" value="Amino_oxidase"/>
    <property type="match status" value="1"/>
</dbReference>
<protein>
    <recommendedName>
        <fullName evidence="6">Coproporphyrinogen III oxidase</fullName>
        <ecNumber evidence="6">1.3.3.15</ecNumber>
    </recommendedName>
</protein>
<name>A0A6J4U068_9BACT</name>
<comment type="subcellular location">
    <subcellularLocation>
        <location evidence="6">Cytoplasm</location>
    </subcellularLocation>
</comment>
<keyword evidence="6" id="KW-0963">Cytoplasm</keyword>
<dbReference type="InterPro" id="IPR002937">
    <property type="entry name" value="Amino_oxidase"/>
</dbReference>
<keyword evidence="3 6" id="KW-0274">FAD</keyword>
<reference evidence="8" key="1">
    <citation type="submission" date="2020-02" db="EMBL/GenBank/DDBJ databases">
        <authorList>
            <person name="Meier V. D."/>
        </authorList>
    </citation>
    <scope>NUCLEOTIDE SEQUENCE</scope>
    <source>
        <strain evidence="8">AVDCRST_MAG59</strain>
    </source>
</reference>
<dbReference type="InterPro" id="IPR050464">
    <property type="entry name" value="Zeta_carotene_desat/Oxidored"/>
</dbReference>
<evidence type="ECO:0000256" key="4">
    <source>
        <dbReference type="ARBA" id="ARBA00023002"/>
    </source>
</evidence>
<dbReference type="NCBIfam" id="TIGR00562">
    <property type="entry name" value="proto_IX_ox"/>
    <property type="match status" value="1"/>
</dbReference>
<keyword evidence="4 6" id="KW-0560">Oxidoreductase</keyword>
<dbReference type="SUPFAM" id="SSF54373">
    <property type="entry name" value="FAD-linked reductases, C-terminal domain"/>
    <property type="match status" value="1"/>
</dbReference>
<dbReference type="SUPFAM" id="SSF51905">
    <property type="entry name" value="FAD/NAD(P)-binding domain"/>
    <property type="match status" value="1"/>
</dbReference>
<accession>A0A6J4U068</accession>
<comment type="cofactor">
    <cofactor evidence="1 6">
        <name>FAD</name>
        <dbReference type="ChEBI" id="CHEBI:57692"/>
    </cofactor>
</comment>
<dbReference type="PANTHER" id="PTHR42923">
    <property type="entry name" value="PROTOPORPHYRINOGEN OXIDASE"/>
    <property type="match status" value="1"/>
</dbReference>
<dbReference type="Gene3D" id="1.10.3110.10">
    <property type="entry name" value="protoporphyrinogen ix oxidase, domain 3"/>
    <property type="match status" value="1"/>
</dbReference>
<dbReference type="EC" id="1.3.3.15" evidence="6"/>
<sequence>MTVLDRGSAAHVAVVGGGIAGLAAANRLLARDPALRVTLLEAEGRLGGKIATERADGFVVEGGPDSFLAAKPRGVGLCGELGIGDELQGITPRLRRAYVARGEAMHELPEGLSGLVPTRLGPLFRSRLLSPRGKLRLAMDYRLPARPGDGDESLGGFVRRRLGDEAWERLVEPLMAGIYAGDGDRLSLLATFPQLRAAEVGHGGLIRGVVAARSAAASAQRPGPAFVTPRRGLDHLVEALADRLRAGGAELRTGVAVRGVAARVGAGEADGATLLLDDGSRLEADAVVVATPAFVAGDLLAGLEAGLAADLRAIPHASSAIVTLAYRREAVARPLDAHGYLVPRAEASPILACTWSSEKWAGRAPAGWALLRVFVGRFGQEALFCQSDDELLALARAEVGRRLGATGEPGLARVRRWPQGMPQYLVGHGERVARIEAAAGRFPWLALAGNAYRGVGIPDCIASGEAAAEAVLGGLAKWAERSFVVNSAHAVAAR</sequence>
<evidence type="ECO:0000256" key="3">
    <source>
        <dbReference type="ARBA" id="ARBA00022827"/>
    </source>
</evidence>
<proteinExistence type="inferred from homology"/>
<dbReference type="GO" id="GO:0005737">
    <property type="term" value="C:cytoplasm"/>
    <property type="evidence" value="ECO:0007669"/>
    <property type="project" value="UniProtKB-SubCell"/>
</dbReference>
<evidence type="ECO:0000256" key="6">
    <source>
        <dbReference type="RuleBase" id="RU364052"/>
    </source>
</evidence>
<keyword evidence="2 6" id="KW-0285">Flavoprotein</keyword>
<evidence type="ECO:0000256" key="5">
    <source>
        <dbReference type="ARBA" id="ARBA00023133"/>
    </source>
</evidence>
<dbReference type="Gene3D" id="3.90.660.20">
    <property type="entry name" value="Protoporphyrinogen oxidase, mitochondrial, domain 2"/>
    <property type="match status" value="1"/>
</dbReference>
<organism evidence="8">
    <name type="scientific">uncultured Thermomicrobiales bacterium</name>
    <dbReference type="NCBI Taxonomy" id="1645740"/>
    <lineage>
        <taxon>Bacteria</taxon>
        <taxon>Pseudomonadati</taxon>
        <taxon>Thermomicrobiota</taxon>
        <taxon>Thermomicrobia</taxon>
        <taxon>Thermomicrobiales</taxon>
        <taxon>environmental samples</taxon>
    </lineage>
</organism>
<dbReference type="InterPro" id="IPR004572">
    <property type="entry name" value="Protoporphyrinogen_oxidase"/>
</dbReference>
<comment type="pathway">
    <text evidence="6">Porphyrin-containing compound metabolism; protoheme biosynthesis.</text>
</comment>
<dbReference type="Gene3D" id="3.50.50.60">
    <property type="entry name" value="FAD/NAD(P)-binding domain"/>
    <property type="match status" value="1"/>
</dbReference>
<dbReference type="UniPathway" id="UPA00252"/>
<evidence type="ECO:0000313" key="8">
    <source>
        <dbReference type="EMBL" id="CAA9537112.1"/>
    </source>
</evidence>
<feature type="domain" description="Amine oxidase" evidence="7">
    <location>
        <begin position="19"/>
        <end position="472"/>
    </location>
</feature>
<dbReference type="PANTHER" id="PTHR42923:SF3">
    <property type="entry name" value="PROTOPORPHYRINOGEN OXIDASE"/>
    <property type="match status" value="1"/>
</dbReference>
<gene>
    <name evidence="8" type="ORF">AVDCRST_MAG59-427</name>
</gene>
<dbReference type="GO" id="GO:0006783">
    <property type="term" value="P:heme biosynthetic process"/>
    <property type="evidence" value="ECO:0007669"/>
    <property type="project" value="UniProtKB-UniRule"/>
</dbReference>